<dbReference type="InterPro" id="IPR036928">
    <property type="entry name" value="AS_sf"/>
</dbReference>
<dbReference type="Gene3D" id="3.90.1300.10">
    <property type="entry name" value="Amidase signature (AS) domain"/>
    <property type="match status" value="1"/>
</dbReference>
<dbReference type="Pfam" id="PF01425">
    <property type="entry name" value="Amidase"/>
    <property type="match status" value="1"/>
</dbReference>
<dbReference type="EMBL" id="VZZJ01000008">
    <property type="protein sequence ID" value="KAB1073458.1"/>
    <property type="molecule type" value="Genomic_DNA"/>
</dbReference>
<organism evidence="5 6">
    <name type="scientific">Methylobacterium planeticum</name>
    <dbReference type="NCBI Taxonomy" id="2615211"/>
    <lineage>
        <taxon>Bacteria</taxon>
        <taxon>Pseudomonadati</taxon>
        <taxon>Pseudomonadota</taxon>
        <taxon>Alphaproteobacteria</taxon>
        <taxon>Hyphomicrobiales</taxon>
        <taxon>Methylobacteriaceae</taxon>
        <taxon>Methylobacterium</taxon>
    </lineage>
</organism>
<dbReference type="InterPro" id="IPR020556">
    <property type="entry name" value="Amidase_CS"/>
</dbReference>
<reference evidence="5 6" key="1">
    <citation type="submission" date="2019-09" db="EMBL/GenBank/DDBJ databases">
        <title>YIM 132548 draft genome.</title>
        <authorList>
            <person name="Jiang L."/>
        </authorList>
    </citation>
    <scope>NUCLEOTIDE SEQUENCE [LARGE SCALE GENOMIC DNA]</scope>
    <source>
        <strain evidence="5 6">YIM 132548</strain>
    </source>
</reference>
<sequence>MPFEDATEQAALVAAKAITPVELVQSHLDRIEAANPRLNAIVTLVAERALAEAQAAERAIMRGDPLGPLHGVPFTVKDSLDTAEVPTQRGSPIFAGRVPSTDATSVARLRQAGAILLAKTNLPEFSFATETDNLLIGRTNNPWNLERTPGGSSGGESAAIAAGMSPLGLGSDVAISLRGPAAHTGIVALKATHGRIPTTEHWPQVPRRLWHVGPMARSVRDIALSYSLLAGPDGSDGYANSPLSFGAGCTSDPARALRVGWLVAPGFGPIAPDVATTVGDAARALAEAGCLVEPVRIPVLEEINGIDLYLNLQGPETKPVIAEAVEGHADQVFEHAKRILAMPDPSARDYVAATQAVERLRSGFADYFRRYDALLCPVTLLSAPPHDLAEFVIGGETVTSRHILRATVPFNLTGLPALSMRFGTSGDGMPIGIQLVSRWFAESTVLNVAARLEAVSRVAGLRPPH</sequence>
<dbReference type="PROSITE" id="PS00571">
    <property type="entry name" value="AMIDASES"/>
    <property type="match status" value="1"/>
</dbReference>
<keyword evidence="6" id="KW-1185">Reference proteome</keyword>
<evidence type="ECO:0000259" key="4">
    <source>
        <dbReference type="Pfam" id="PF01425"/>
    </source>
</evidence>
<evidence type="ECO:0000256" key="3">
    <source>
        <dbReference type="ARBA" id="ARBA00021874"/>
    </source>
</evidence>
<comment type="function">
    <text evidence="1">Hydrolyzes indole-3-acetamide (IAM) into indole-3-acetic acid (IAA).</text>
</comment>
<dbReference type="PANTHER" id="PTHR11895:SF7">
    <property type="entry name" value="GLUTAMYL-TRNA(GLN) AMIDOTRANSFERASE SUBUNIT A, MITOCHONDRIAL"/>
    <property type="match status" value="1"/>
</dbReference>
<gene>
    <name evidence="5" type="ORF">F6X51_12000</name>
</gene>
<evidence type="ECO:0000256" key="1">
    <source>
        <dbReference type="ARBA" id="ARBA00003871"/>
    </source>
</evidence>
<evidence type="ECO:0000256" key="2">
    <source>
        <dbReference type="ARBA" id="ARBA00009199"/>
    </source>
</evidence>
<name>A0A6N6MQR2_9HYPH</name>
<dbReference type="PANTHER" id="PTHR11895">
    <property type="entry name" value="TRANSAMIDASE"/>
    <property type="match status" value="1"/>
</dbReference>
<dbReference type="AlphaFoldDB" id="A0A6N6MQR2"/>
<accession>A0A6N6MQR2</accession>
<comment type="caution">
    <text evidence="5">The sequence shown here is derived from an EMBL/GenBank/DDBJ whole genome shotgun (WGS) entry which is preliminary data.</text>
</comment>
<evidence type="ECO:0000313" key="5">
    <source>
        <dbReference type="EMBL" id="KAB1073458.1"/>
    </source>
</evidence>
<protein>
    <recommendedName>
        <fullName evidence="3">Indoleacetamide hydrolase</fullName>
    </recommendedName>
</protein>
<feature type="domain" description="Amidase" evidence="4">
    <location>
        <begin position="22"/>
        <end position="446"/>
    </location>
</feature>
<dbReference type="InterPro" id="IPR000120">
    <property type="entry name" value="Amidase"/>
</dbReference>
<comment type="similarity">
    <text evidence="2">Belongs to the amidase family.</text>
</comment>
<dbReference type="InterPro" id="IPR023631">
    <property type="entry name" value="Amidase_dom"/>
</dbReference>
<evidence type="ECO:0000313" key="6">
    <source>
        <dbReference type="Proteomes" id="UP000441523"/>
    </source>
</evidence>
<dbReference type="GO" id="GO:0003824">
    <property type="term" value="F:catalytic activity"/>
    <property type="evidence" value="ECO:0007669"/>
    <property type="project" value="InterPro"/>
</dbReference>
<dbReference type="Proteomes" id="UP000441523">
    <property type="component" value="Unassembled WGS sequence"/>
</dbReference>
<proteinExistence type="inferred from homology"/>
<dbReference type="RefSeq" id="WP_150963892.1">
    <property type="nucleotide sequence ID" value="NZ_VZZJ01000008.1"/>
</dbReference>
<dbReference type="SUPFAM" id="SSF75304">
    <property type="entry name" value="Amidase signature (AS) enzymes"/>
    <property type="match status" value="1"/>
</dbReference>